<evidence type="ECO:0000313" key="2">
    <source>
        <dbReference type="EMBL" id="NNH68820.1"/>
    </source>
</evidence>
<name>A0A849BWZ5_9NOCA</name>
<dbReference type="RefSeq" id="WP_157553354.1">
    <property type="nucleotide sequence ID" value="NZ_JABELX010000001.1"/>
</dbReference>
<evidence type="ECO:0000256" key="1">
    <source>
        <dbReference type="SAM" id="Phobius"/>
    </source>
</evidence>
<protein>
    <recommendedName>
        <fullName evidence="4">DUF3592 domain-containing protein</fullName>
    </recommendedName>
</protein>
<dbReference type="EMBL" id="JABELX010000001">
    <property type="protein sequence ID" value="NNH68820.1"/>
    <property type="molecule type" value="Genomic_DNA"/>
</dbReference>
<reference evidence="2 3" key="1">
    <citation type="submission" date="2020-05" db="EMBL/GenBank/DDBJ databases">
        <title>MicrobeNet Type strains.</title>
        <authorList>
            <person name="Nicholson A.C."/>
        </authorList>
    </citation>
    <scope>NUCLEOTIDE SEQUENCE [LARGE SCALE GENOMIC DNA]</scope>
    <source>
        <strain evidence="2 3">JCM 3224</strain>
    </source>
</reference>
<evidence type="ECO:0008006" key="4">
    <source>
        <dbReference type="Google" id="ProtNLM"/>
    </source>
</evidence>
<keyword evidence="1" id="KW-0472">Membrane</keyword>
<keyword evidence="1" id="KW-0812">Transmembrane</keyword>
<dbReference type="AlphaFoldDB" id="A0A849BWZ5"/>
<feature type="transmembrane region" description="Helical" evidence="1">
    <location>
        <begin position="123"/>
        <end position="144"/>
    </location>
</feature>
<feature type="transmembrane region" description="Helical" evidence="1">
    <location>
        <begin position="26"/>
        <end position="45"/>
    </location>
</feature>
<sequence>MRVRHTRAELRAEDPWWRRRSWPEKLAVAAVAVLIVLAAMVPGSYRNVTVYLTGEPVAVSVRDCWMRNPERPKYGYTCAGTWTLNDGRQGSGLLDGVKGPRPAGSVVAMRVRGDVAVTDSPGWLVYFIVGWVAVALLVTVAVLAGRRWFRNRV</sequence>
<keyword evidence="1" id="KW-1133">Transmembrane helix</keyword>
<organism evidence="2 3">
    <name type="scientific">Nocardia uniformis</name>
    <dbReference type="NCBI Taxonomy" id="53432"/>
    <lineage>
        <taxon>Bacteria</taxon>
        <taxon>Bacillati</taxon>
        <taxon>Actinomycetota</taxon>
        <taxon>Actinomycetes</taxon>
        <taxon>Mycobacteriales</taxon>
        <taxon>Nocardiaceae</taxon>
        <taxon>Nocardia</taxon>
    </lineage>
</organism>
<evidence type="ECO:0000313" key="3">
    <source>
        <dbReference type="Proteomes" id="UP000586827"/>
    </source>
</evidence>
<keyword evidence="3" id="KW-1185">Reference proteome</keyword>
<comment type="caution">
    <text evidence="2">The sequence shown here is derived from an EMBL/GenBank/DDBJ whole genome shotgun (WGS) entry which is preliminary data.</text>
</comment>
<gene>
    <name evidence="2" type="ORF">HLB23_02840</name>
</gene>
<accession>A0A849BWZ5</accession>
<dbReference type="Proteomes" id="UP000586827">
    <property type="component" value="Unassembled WGS sequence"/>
</dbReference>
<proteinExistence type="predicted"/>